<evidence type="ECO:0000313" key="3">
    <source>
        <dbReference type="Proteomes" id="UP000298061"/>
    </source>
</evidence>
<dbReference type="InterPro" id="IPR035892">
    <property type="entry name" value="C2_domain_sf"/>
</dbReference>
<dbReference type="GO" id="GO:0003824">
    <property type="term" value="F:catalytic activity"/>
    <property type="evidence" value="ECO:0007669"/>
    <property type="project" value="UniProtKB-ARBA"/>
</dbReference>
<dbReference type="PROSITE" id="PS51257">
    <property type="entry name" value="PROKAR_LIPOPROTEIN"/>
    <property type="match status" value="1"/>
</dbReference>
<dbReference type="Gene3D" id="1.50.10.10">
    <property type="match status" value="1"/>
</dbReference>
<dbReference type="InterPro" id="IPR012341">
    <property type="entry name" value="6hp_glycosidase-like_sf"/>
</dbReference>
<evidence type="ECO:0000313" key="2">
    <source>
        <dbReference type="EMBL" id="TFY78639.1"/>
    </source>
</evidence>
<dbReference type="InterPro" id="IPR008928">
    <property type="entry name" value="6-hairpin_glycosidase_sf"/>
</dbReference>
<comment type="caution">
    <text evidence="2">The sequence shown here is derived from an EMBL/GenBank/DDBJ whole genome shotgun (WGS) entry which is preliminary data.</text>
</comment>
<sequence>MVGRINSWWTALAAFSVISVAAQSCPDYTSFSSSPQGNPSSGLLGLPFMRPAPACRTFNSSAVERVIDDMKSRLKDPDIARLFENTFPNTLDTTIKYFNSEENLAFVITGDITAQWLRDTANQLNVYRTLLANDTQVQSLLKAVINNESRYVSQYPYCGAFQPPPESGLSTSHNDWADGVAVNPPVDNQIVFECKYELDSLCGFLKLFRSYFEETGDSSIINDNWKSAIDQIFTVIWEQSQGSFDEDFNFISYYNWTGGNGALSPAVNNAGNGIYQHEKRNVKLIYHPAYLTPANAMLSVELTHLADMLDKIGQLRNVSQLARKYSSTIQNAIWQTTVVDNVFAYETNGYGGRYVMDDANVPSLLSLPYLGFLDKSHPAYVATRKLLLSRQNPYYAAGKTFRGIGGPHVDAWNPWPMSQISAIFGTDDDNEILQSLYIIANHPEWDEEVRFTIYEDIDDDLTGQDMPPPLPPKNGKAPKRIQGGQSMGIACYADDIREPDLIGDANVDLTEVLTKGETDEWFTLSNKDKYCGEVYLELTFWSNEPPPEKKSAAKIAKNRDLEGLVMLYKTATIPDRRLLWISPSPLRHQHATTKDQNRTDGATTVLGMIVTS</sequence>
<reference evidence="2 3" key="1">
    <citation type="submission" date="2019-02" db="EMBL/GenBank/DDBJ databases">
        <title>Genome sequencing of the rare red list fungi Hericium alpestre (H. flagellum).</title>
        <authorList>
            <person name="Buettner E."/>
            <person name="Kellner H."/>
        </authorList>
    </citation>
    <scope>NUCLEOTIDE SEQUENCE [LARGE SCALE GENOMIC DNA]</scope>
    <source>
        <strain evidence="2 3">DSM 108284</strain>
    </source>
</reference>
<protein>
    <recommendedName>
        <fullName evidence="4">Alpha,alpha-trehalase</fullName>
    </recommendedName>
</protein>
<dbReference type="GO" id="GO:0005975">
    <property type="term" value="P:carbohydrate metabolic process"/>
    <property type="evidence" value="ECO:0007669"/>
    <property type="project" value="InterPro"/>
</dbReference>
<name>A0A4Y9ZYQ8_9AGAM</name>
<proteinExistence type="predicted"/>
<dbReference type="PANTHER" id="PTHR31047:SF0">
    <property type="entry name" value="MEIOTICALLY UP-REGULATED GENE 157 PROTEIN"/>
    <property type="match status" value="1"/>
</dbReference>
<dbReference type="PANTHER" id="PTHR31047">
    <property type="entry name" value="MEIOTICALLY UP-REGULATED GENE 157 PROTEIN"/>
    <property type="match status" value="1"/>
</dbReference>
<organism evidence="2 3">
    <name type="scientific">Hericium alpestre</name>
    <dbReference type="NCBI Taxonomy" id="135208"/>
    <lineage>
        <taxon>Eukaryota</taxon>
        <taxon>Fungi</taxon>
        <taxon>Dikarya</taxon>
        <taxon>Basidiomycota</taxon>
        <taxon>Agaricomycotina</taxon>
        <taxon>Agaricomycetes</taxon>
        <taxon>Russulales</taxon>
        <taxon>Hericiaceae</taxon>
        <taxon>Hericium</taxon>
    </lineage>
</organism>
<feature type="signal peptide" evidence="1">
    <location>
        <begin position="1"/>
        <end position="24"/>
    </location>
</feature>
<gene>
    <name evidence="2" type="ORF">EWM64_g5373</name>
</gene>
<dbReference type="Proteomes" id="UP000298061">
    <property type="component" value="Unassembled WGS sequence"/>
</dbReference>
<keyword evidence="3" id="KW-1185">Reference proteome</keyword>
<dbReference type="SMART" id="SM01149">
    <property type="entry name" value="DUF1237"/>
    <property type="match status" value="1"/>
</dbReference>
<dbReference type="SUPFAM" id="SSF49562">
    <property type="entry name" value="C2 domain (Calcium/lipid-binding domain, CaLB)"/>
    <property type="match status" value="1"/>
</dbReference>
<feature type="chain" id="PRO_5021356175" description="Alpha,alpha-trehalase" evidence="1">
    <location>
        <begin position="25"/>
        <end position="612"/>
    </location>
</feature>
<dbReference type="EMBL" id="SFCI01000643">
    <property type="protein sequence ID" value="TFY78639.1"/>
    <property type="molecule type" value="Genomic_DNA"/>
</dbReference>
<keyword evidence="1" id="KW-0732">Signal</keyword>
<evidence type="ECO:0008006" key="4">
    <source>
        <dbReference type="Google" id="ProtNLM"/>
    </source>
</evidence>
<dbReference type="OrthoDB" id="7771656at2759"/>
<accession>A0A4Y9ZYQ8</accession>
<dbReference type="SUPFAM" id="SSF48208">
    <property type="entry name" value="Six-hairpin glycosidases"/>
    <property type="match status" value="1"/>
</dbReference>
<evidence type="ECO:0000256" key="1">
    <source>
        <dbReference type="SAM" id="SignalP"/>
    </source>
</evidence>
<dbReference type="Pfam" id="PF06824">
    <property type="entry name" value="Glyco_hydro_125"/>
    <property type="match status" value="1"/>
</dbReference>
<dbReference type="AlphaFoldDB" id="A0A4Y9ZYQ8"/>
<dbReference type="InterPro" id="IPR008313">
    <property type="entry name" value="GH125"/>
</dbReference>
<dbReference type="STRING" id="135208.A0A4Y9ZYQ8"/>